<dbReference type="GO" id="GO:0031462">
    <property type="term" value="C:Cul2-RING ubiquitin ligase complex"/>
    <property type="evidence" value="ECO:0007669"/>
    <property type="project" value="TreeGrafter"/>
</dbReference>
<evidence type="ECO:0000313" key="2">
    <source>
        <dbReference type="Proteomes" id="UP000483820"/>
    </source>
</evidence>
<dbReference type="PANTHER" id="PTHR12904">
    <property type="match status" value="1"/>
</dbReference>
<dbReference type="InterPro" id="IPR032675">
    <property type="entry name" value="LRR_dom_sf"/>
</dbReference>
<dbReference type="GeneID" id="9801418"/>
<dbReference type="EMBL" id="WUAV01000003">
    <property type="protein sequence ID" value="KAF1760154.1"/>
    <property type="molecule type" value="Genomic_DNA"/>
</dbReference>
<dbReference type="PANTHER" id="PTHR12904:SF28">
    <property type="entry name" value="ATP SYNTHASE SUBUNIT ALPHA-RELATED"/>
    <property type="match status" value="1"/>
</dbReference>
<dbReference type="KEGG" id="crq:GCK72_008400"/>
<accession>A0A6A5H054</accession>
<dbReference type="SUPFAM" id="SSF52058">
    <property type="entry name" value="L domain-like"/>
    <property type="match status" value="1"/>
</dbReference>
<protein>
    <submittedName>
        <fullName evidence="1">Uncharacterized protein</fullName>
    </submittedName>
</protein>
<dbReference type="Gene3D" id="3.80.10.10">
    <property type="entry name" value="Ribonuclease Inhibitor"/>
    <property type="match status" value="1"/>
</dbReference>
<comment type="caution">
    <text evidence="1">The sequence shown here is derived from an EMBL/GenBank/DDBJ whole genome shotgun (WGS) entry which is preliminary data.</text>
</comment>
<gene>
    <name evidence="1" type="ORF">GCK72_008400</name>
</gene>
<dbReference type="InterPro" id="IPR051341">
    <property type="entry name" value="Zyg-11_UBL_adapter"/>
</dbReference>
<dbReference type="AlphaFoldDB" id="A0A6A5H054"/>
<dbReference type="CTD" id="9801418"/>
<dbReference type="RefSeq" id="XP_003093020.2">
    <property type="nucleotide sequence ID" value="XM_003092972.2"/>
</dbReference>
<reference evidence="1 2" key="1">
    <citation type="submission" date="2019-12" db="EMBL/GenBank/DDBJ databases">
        <title>Chromosome-level assembly of the Caenorhabditis remanei genome.</title>
        <authorList>
            <person name="Teterina A.A."/>
            <person name="Willis J.H."/>
            <person name="Phillips P.C."/>
        </authorList>
    </citation>
    <scope>NUCLEOTIDE SEQUENCE [LARGE SCALE GENOMIC DNA]</scope>
    <source>
        <strain evidence="1 2">PX506</strain>
        <tissue evidence="1">Whole organism</tissue>
    </source>
</reference>
<evidence type="ECO:0000313" key="1">
    <source>
        <dbReference type="EMBL" id="KAF1760154.1"/>
    </source>
</evidence>
<proteinExistence type="predicted"/>
<organism evidence="1 2">
    <name type="scientific">Caenorhabditis remanei</name>
    <name type="common">Caenorhabditis vulgaris</name>
    <dbReference type="NCBI Taxonomy" id="31234"/>
    <lineage>
        <taxon>Eukaryota</taxon>
        <taxon>Metazoa</taxon>
        <taxon>Ecdysozoa</taxon>
        <taxon>Nematoda</taxon>
        <taxon>Chromadorea</taxon>
        <taxon>Rhabditida</taxon>
        <taxon>Rhabditina</taxon>
        <taxon>Rhabditomorpha</taxon>
        <taxon>Rhabditoidea</taxon>
        <taxon>Rhabditidae</taxon>
        <taxon>Peloderinae</taxon>
        <taxon>Caenorhabditis</taxon>
    </lineage>
</organism>
<name>A0A6A5H054_CAERE</name>
<dbReference type="Proteomes" id="UP000483820">
    <property type="component" value="Chromosome III"/>
</dbReference>
<sequence>MLSLLREDLADRIADSLLENGDDIPNLCPDLSQKVFDSLFTYSNRPISDSAVERISEKLTFSSVVLNRAVSKSHCSMIYKQNLEKLEISDLDDDDESEVPVDILGILKMLLNPKSCKDLTEIVIGGNRLKFVNDWIASMSTMLPSLKYLNIRNCKISQKDFEALTICLPNITSLDISNTGIERIKGIGNMKTLESLNVSNLEIGSVDILEVFRLCKLKYLDLSKPQKAWELDFSRNLKCFMECDGVLLNLEFIDFSGNFHSEQMIWDLLETHTTLRYLCFFDFDGINCPPNFQHEYPHIHPLTTNSFRNCMKSMNHFVHPFRSHKLVEILKMMAFHIQRLELNETDELTTIYEQKRAILKTLSLLNLPQRCVFVNTQVTACVLEMCRKFGVSMFTTKENSGIIKTLLSVDKWWKWTPGKFTEPSHRLHANSLEILNLFLPAVSTPEDVERILNRNLKIVMRNEYYKEVIPECLQVINQWIPRISDDYFKRICNDYELKEKILEMIIMSSQDSEFHVAVLISILCAMKSRNLEEKTLKNECFDVNTICVLKETIMQNFDFSSIQKQVLIGFERFVRTMKAEVFMEWMDETWFLELIKMSFDKNWSEYGRRTATVSFLVTIWILNTDNEIVEILKQNIVDEFMNIVDKSEDVRGDVRMGMEQILEMAELPDTSAFVGWLAAQIYFM</sequence>